<proteinExistence type="predicted"/>
<name>A0ABX0WK64_9RHOO</name>
<accession>A0ABX0WK64</accession>
<evidence type="ECO:0000259" key="1">
    <source>
        <dbReference type="Pfam" id="PF01106"/>
    </source>
</evidence>
<organism evidence="2 3">
    <name type="scientific">Rhodocyclus gracilis</name>
    <dbReference type="NCBI Taxonomy" id="2929842"/>
    <lineage>
        <taxon>Bacteria</taxon>
        <taxon>Pseudomonadati</taxon>
        <taxon>Pseudomonadota</taxon>
        <taxon>Betaproteobacteria</taxon>
        <taxon>Rhodocyclales</taxon>
        <taxon>Rhodocyclaceae</taxon>
        <taxon>Rhodocyclus</taxon>
    </lineage>
</organism>
<evidence type="ECO:0000313" key="3">
    <source>
        <dbReference type="Proteomes" id="UP000720344"/>
    </source>
</evidence>
<dbReference type="Gene3D" id="3.30.300.130">
    <property type="entry name" value="Fe-S cluster assembly (FSCA)"/>
    <property type="match status" value="1"/>
</dbReference>
<dbReference type="InterPro" id="IPR001075">
    <property type="entry name" value="NIF_FeS_clus_asmbl_NifU_C"/>
</dbReference>
<dbReference type="Proteomes" id="UP000720344">
    <property type="component" value="Unassembled WGS sequence"/>
</dbReference>
<comment type="caution">
    <text evidence="2">The sequence shown here is derived from an EMBL/GenBank/DDBJ whole genome shotgun (WGS) entry which is preliminary data.</text>
</comment>
<sequence>MMSHAEIRAEAITAADQPAIESILATLRPGVEADGGTLELVSASGDTVIVRLGGQCRGCLQAGETLGLLRRRLMHALGKAVRVLPALDH</sequence>
<keyword evidence="3" id="KW-1185">Reference proteome</keyword>
<dbReference type="RefSeq" id="WP_167682669.1">
    <property type="nucleotide sequence ID" value="NZ_JAATWB010000012.1"/>
</dbReference>
<dbReference type="InterPro" id="IPR034904">
    <property type="entry name" value="FSCA_dom_sf"/>
</dbReference>
<dbReference type="Pfam" id="PF01106">
    <property type="entry name" value="NifU"/>
    <property type="match status" value="1"/>
</dbReference>
<dbReference type="SUPFAM" id="SSF117916">
    <property type="entry name" value="Fe-S cluster assembly (FSCA) domain-like"/>
    <property type="match status" value="1"/>
</dbReference>
<evidence type="ECO:0000313" key="2">
    <source>
        <dbReference type="EMBL" id="NJA90118.1"/>
    </source>
</evidence>
<feature type="domain" description="NIF system FeS cluster assembly NifU C-terminal" evidence="1">
    <location>
        <begin position="20"/>
        <end position="83"/>
    </location>
</feature>
<dbReference type="EMBL" id="JAATWB010000012">
    <property type="protein sequence ID" value="NJA90118.1"/>
    <property type="molecule type" value="Genomic_DNA"/>
</dbReference>
<gene>
    <name evidence="2" type="ORF">HCX48_12935</name>
</gene>
<protein>
    <submittedName>
        <fullName evidence="2">NifU family protein</fullName>
    </submittedName>
</protein>
<reference evidence="3" key="1">
    <citation type="submission" date="2020-03" db="EMBL/GenBank/DDBJ databases">
        <title>Whole-genome sequence of the purple nonsulfur bacterium Rhodocyclus tenuis DSM112.</title>
        <authorList>
            <person name="Kyndt J.A."/>
            <person name="Meyer T.E."/>
        </authorList>
    </citation>
    <scope>NUCLEOTIDE SEQUENCE [LARGE SCALE GENOMIC DNA]</scope>
    <source>
        <strain evidence="3">DSM 112</strain>
    </source>
</reference>